<dbReference type="Proteomes" id="UP000245444">
    <property type="component" value="Chromosome"/>
</dbReference>
<dbReference type="AlphaFoldDB" id="A0A2U8WSX8"/>
<reference evidence="2 3" key="1">
    <citation type="submission" date="2018-05" db="EMBL/GenBank/DDBJ databases">
        <title>Complete Genome Sequence of Methylobacterium sp. 17Sr1-28.</title>
        <authorList>
            <person name="Srinivasan S."/>
        </authorList>
    </citation>
    <scope>NUCLEOTIDE SEQUENCE [LARGE SCALE GENOMIC DNA]</scope>
    <source>
        <strain evidence="2 3">17Sr1-28</strain>
    </source>
</reference>
<dbReference type="EMBL" id="CP029553">
    <property type="protein sequence ID" value="AWN49217.1"/>
    <property type="molecule type" value="Genomic_DNA"/>
</dbReference>
<name>A0A2U8WSX8_9HYPH</name>
<protein>
    <submittedName>
        <fullName evidence="2">Uncharacterized protein</fullName>
    </submittedName>
</protein>
<evidence type="ECO:0000313" key="2">
    <source>
        <dbReference type="EMBL" id="AWN49217.1"/>
    </source>
</evidence>
<evidence type="ECO:0000256" key="1">
    <source>
        <dbReference type="SAM" id="MobiDB-lite"/>
    </source>
</evidence>
<dbReference type="RefSeq" id="WP_109961491.1">
    <property type="nucleotide sequence ID" value="NZ_CP029553.1"/>
</dbReference>
<feature type="region of interest" description="Disordered" evidence="1">
    <location>
        <begin position="51"/>
        <end position="91"/>
    </location>
</feature>
<proteinExistence type="predicted"/>
<organism evidence="2 3">
    <name type="scientific">Methylobacterium terrae</name>
    <dbReference type="NCBI Taxonomy" id="2202827"/>
    <lineage>
        <taxon>Bacteria</taxon>
        <taxon>Pseudomonadati</taxon>
        <taxon>Pseudomonadota</taxon>
        <taxon>Alphaproteobacteria</taxon>
        <taxon>Hyphomicrobiales</taxon>
        <taxon>Methylobacteriaceae</taxon>
        <taxon>Methylobacterium</taxon>
    </lineage>
</organism>
<gene>
    <name evidence="2" type="ORF">DK419_25095</name>
</gene>
<dbReference type="KEGG" id="mtea:DK419_25095"/>
<keyword evidence="3" id="KW-1185">Reference proteome</keyword>
<accession>A0A2U8WSX8</accession>
<evidence type="ECO:0000313" key="3">
    <source>
        <dbReference type="Proteomes" id="UP000245444"/>
    </source>
</evidence>
<dbReference type="OrthoDB" id="8000869at2"/>
<sequence length="91" mass="9327">MRLLIIPLAMLACLGPAVARCPLYLPMRIGPVTGNPEKDTVGLFCAQPEPAPPVASAASGRVSTRVGAPTGDAEKDTVGFAPPSGMERAAR</sequence>